<feature type="domain" description="DUF4159" evidence="1">
    <location>
        <begin position="45"/>
        <end position="247"/>
    </location>
</feature>
<protein>
    <submittedName>
        <fullName evidence="2">DUF4159 domain-containing protein</fullName>
    </submittedName>
</protein>
<dbReference type="KEGG" id="ggr:HKW67_17645"/>
<dbReference type="Pfam" id="PF13709">
    <property type="entry name" value="DUF4159"/>
    <property type="match status" value="1"/>
</dbReference>
<dbReference type="Proteomes" id="UP000500938">
    <property type="component" value="Chromosome"/>
</dbReference>
<dbReference type="EMBL" id="CP053085">
    <property type="protein sequence ID" value="QJR37210.1"/>
    <property type="molecule type" value="Genomic_DNA"/>
</dbReference>
<name>A0A6M4IR57_9BACT</name>
<sequence length="249" mass="28920">MHTHRGRRWSLAVCAAMVICVLAPVAWSQRSARLEPNAPYDGRYTFARIRYTQGYRLAWGVDYPRMERNFLVILDNLTTMSLRKSETNVYTLDDPGLARHTVAWLTEPGYWVPTEAEALGLRTWLQRGGFLIVDDFYYQRQWDVFERSMRMVLPDVKFFRLDAQHPIFNGFFALKKLDGMHHPATTAAVAEYYAVYEGNDPTRRMLAVISFNNDIGDYMEWSGEGWFPVNLSNDAYKFATNFVVYGLTH</sequence>
<evidence type="ECO:0000313" key="2">
    <source>
        <dbReference type="EMBL" id="QJR37210.1"/>
    </source>
</evidence>
<reference evidence="2 3" key="1">
    <citation type="submission" date="2020-05" db="EMBL/GenBank/DDBJ databases">
        <title>Complete genome sequence of Gemmatimonas greenlandica TET16.</title>
        <authorList>
            <person name="Zeng Y."/>
        </authorList>
    </citation>
    <scope>NUCLEOTIDE SEQUENCE [LARGE SCALE GENOMIC DNA]</scope>
    <source>
        <strain evidence="2 3">TET16</strain>
    </source>
</reference>
<organism evidence="2 3">
    <name type="scientific">Gemmatimonas groenlandica</name>
    <dbReference type="NCBI Taxonomy" id="2732249"/>
    <lineage>
        <taxon>Bacteria</taxon>
        <taxon>Pseudomonadati</taxon>
        <taxon>Gemmatimonadota</taxon>
        <taxon>Gemmatimonadia</taxon>
        <taxon>Gemmatimonadales</taxon>
        <taxon>Gemmatimonadaceae</taxon>
        <taxon>Gemmatimonas</taxon>
    </lineage>
</organism>
<dbReference type="InterPro" id="IPR025297">
    <property type="entry name" value="DUF4159"/>
</dbReference>
<evidence type="ECO:0000259" key="1">
    <source>
        <dbReference type="Pfam" id="PF13709"/>
    </source>
</evidence>
<keyword evidence="3" id="KW-1185">Reference proteome</keyword>
<proteinExistence type="predicted"/>
<dbReference type="AlphaFoldDB" id="A0A6M4IR57"/>
<evidence type="ECO:0000313" key="3">
    <source>
        <dbReference type="Proteomes" id="UP000500938"/>
    </source>
</evidence>
<gene>
    <name evidence="2" type="ORF">HKW67_17645</name>
</gene>
<accession>A0A6M4IR57</accession>
<dbReference type="Gene3D" id="3.40.50.12140">
    <property type="entry name" value="Domain of unknown function DUF4159"/>
    <property type="match status" value="1"/>
</dbReference>